<evidence type="ECO:0000256" key="4">
    <source>
        <dbReference type="ARBA" id="ARBA00022692"/>
    </source>
</evidence>
<keyword evidence="6 8" id="KW-0472">Membrane</keyword>
<feature type="transmembrane region" description="Helical" evidence="8">
    <location>
        <begin position="151"/>
        <end position="183"/>
    </location>
</feature>
<feature type="transmembrane region" description="Helical" evidence="8">
    <location>
        <begin position="284"/>
        <end position="304"/>
    </location>
</feature>
<feature type="transmembrane region" description="Helical" evidence="8">
    <location>
        <begin position="115"/>
        <end position="139"/>
    </location>
</feature>
<evidence type="ECO:0000256" key="2">
    <source>
        <dbReference type="ARBA" id="ARBA00022475"/>
    </source>
</evidence>
<sequence>MTGESQREHGAGGPTAGTGASAVRELAPYLLLASVAGLVLAYLAKAPCRFGGHWEGAGRYAFACYTDVYPLYYGYGFTDGVVPYLQYDLEYPVLIGAVMFLLSSVVGPIEDAWARGFLFFDLTALLMGAFLVVAVFAVAAAAGDRRRMRSALFMALAPGTFLAAFINWDLMAVALSVLFIVAWGARRPALAGVLLGAAIAAKFYPLVFLGPLFLLCLRAGRLRAFFLALATTAGTWLALNLPVMLAAPHGWSTFFVFSSERMADWGSIWYALQEWGVQIQPDQVNTLGTGSFVLACTAIAVVALCAPRRPRLTQLLFLVVAAFLLTNKVWSPQFVLWLVPLAVLARPRFGALGLWQLAEIGYFVGIWWYLLSMSGPEDLAGLPVAGIGFDVYGLLLLGRFAAVALLCALVLADVFAPGRDPVRAGGVDDPSGGVLSDAPDRFAWGVWAGRAARVPAGSA</sequence>
<evidence type="ECO:0000313" key="9">
    <source>
        <dbReference type="EMBL" id="PRX99545.1"/>
    </source>
</evidence>
<reference evidence="9 10" key="1">
    <citation type="submission" date="2018-03" db="EMBL/GenBank/DDBJ databases">
        <title>Genomic Encyclopedia of Archaeal and Bacterial Type Strains, Phase II (KMG-II): from individual species to whole genera.</title>
        <authorList>
            <person name="Goeker M."/>
        </authorList>
    </citation>
    <scope>NUCLEOTIDE SEQUENCE [LARGE SCALE GENOMIC DNA]</scope>
    <source>
        <strain evidence="9 10">DSM 45601</strain>
    </source>
</reference>
<comment type="caution">
    <text evidence="9">The sequence shown here is derived from an EMBL/GenBank/DDBJ whole genome shotgun (WGS) entry which is preliminary data.</text>
</comment>
<evidence type="ECO:0000256" key="8">
    <source>
        <dbReference type="SAM" id="Phobius"/>
    </source>
</evidence>
<evidence type="ECO:0000256" key="7">
    <source>
        <dbReference type="ARBA" id="ARBA00024033"/>
    </source>
</evidence>
<dbReference type="RefSeq" id="WP_146159410.1">
    <property type="nucleotide sequence ID" value="NZ_PVZC01000003.1"/>
</dbReference>
<protein>
    <submittedName>
        <fullName evidence="9">Putative membrane protein</fullName>
    </submittedName>
</protein>
<name>A0A2T0Q6V1_9ACTN</name>
<comment type="similarity">
    <text evidence="7">Belongs to the glycosyltransferase 87 family.</text>
</comment>
<dbReference type="Proteomes" id="UP000237846">
    <property type="component" value="Unassembled WGS sequence"/>
</dbReference>
<keyword evidence="3" id="KW-0808">Transferase</keyword>
<evidence type="ECO:0000256" key="5">
    <source>
        <dbReference type="ARBA" id="ARBA00022989"/>
    </source>
</evidence>
<evidence type="ECO:0000313" key="10">
    <source>
        <dbReference type="Proteomes" id="UP000237846"/>
    </source>
</evidence>
<dbReference type="GO" id="GO:0016758">
    <property type="term" value="F:hexosyltransferase activity"/>
    <property type="evidence" value="ECO:0007669"/>
    <property type="project" value="InterPro"/>
</dbReference>
<evidence type="ECO:0000256" key="1">
    <source>
        <dbReference type="ARBA" id="ARBA00004651"/>
    </source>
</evidence>
<accession>A0A2T0Q6V1</accession>
<feature type="transmembrane region" description="Helical" evidence="8">
    <location>
        <begin position="26"/>
        <end position="44"/>
    </location>
</feature>
<keyword evidence="2" id="KW-1003">Cell membrane</keyword>
<gene>
    <name evidence="9" type="ORF">CLV72_103146</name>
</gene>
<feature type="transmembrane region" description="Helical" evidence="8">
    <location>
        <begin position="391"/>
        <end position="416"/>
    </location>
</feature>
<dbReference type="InterPro" id="IPR018584">
    <property type="entry name" value="GT87"/>
</dbReference>
<feature type="transmembrane region" description="Helical" evidence="8">
    <location>
        <begin position="351"/>
        <end position="371"/>
    </location>
</feature>
<keyword evidence="5 8" id="KW-1133">Transmembrane helix</keyword>
<keyword evidence="10" id="KW-1185">Reference proteome</keyword>
<feature type="transmembrane region" description="Helical" evidence="8">
    <location>
        <begin position="189"/>
        <end position="217"/>
    </location>
</feature>
<feature type="transmembrane region" description="Helical" evidence="8">
    <location>
        <begin position="224"/>
        <end position="245"/>
    </location>
</feature>
<dbReference type="PIRSF" id="PIRSF010361">
    <property type="entry name" value="UCP010361"/>
    <property type="match status" value="1"/>
</dbReference>
<dbReference type="Pfam" id="PF09594">
    <property type="entry name" value="GT87"/>
    <property type="match status" value="1"/>
</dbReference>
<evidence type="ECO:0000256" key="3">
    <source>
        <dbReference type="ARBA" id="ARBA00022679"/>
    </source>
</evidence>
<dbReference type="OrthoDB" id="3348156at2"/>
<feature type="transmembrane region" description="Helical" evidence="8">
    <location>
        <begin position="316"/>
        <end position="339"/>
    </location>
</feature>
<comment type="subcellular location">
    <subcellularLocation>
        <location evidence="1">Cell membrane</location>
        <topology evidence="1">Multi-pass membrane protein</topology>
    </subcellularLocation>
</comment>
<dbReference type="EMBL" id="PVZC01000003">
    <property type="protein sequence ID" value="PRX99545.1"/>
    <property type="molecule type" value="Genomic_DNA"/>
</dbReference>
<keyword evidence="4 8" id="KW-0812">Transmembrane</keyword>
<dbReference type="InterPro" id="IPR016570">
    <property type="entry name" value="UCP010361"/>
</dbReference>
<dbReference type="AlphaFoldDB" id="A0A2T0Q6V1"/>
<feature type="transmembrane region" description="Helical" evidence="8">
    <location>
        <begin position="91"/>
        <end position="109"/>
    </location>
</feature>
<organism evidence="9 10">
    <name type="scientific">Allonocardiopsis opalescens</name>
    <dbReference type="NCBI Taxonomy" id="1144618"/>
    <lineage>
        <taxon>Bacteria</taxon>
        <taxon>Bacillati</taxon>
        <taxon>Actinomycetota</taxon>
        <taxon>Actinomycetes</taxon>
        <taxon>Streptosporangiales</taxon>
        <taxon>Allonocardiopsis</taxon>
    </lineage>
</organism>
<dbReference type="GO" id="GO:0005886">
    <property type="term" value="C:plasma membrane"/>
    <property type="evidence" value="ECO:0007669"/>
    <property type="project" value="UniProtKB-SubCell"/>
</dbReference>
<evidence type="ECO:0000256" key="6">
    <source>
        <dbReference type="ARBA" id="ARBA00023136"/>
    </source>
</evidence>
<proteinExistence type="inferred from homology"/>